<gene>
    <name evidence="3" type="ORF">BMF94_5467</name>
</gene>
<feature type="transmembrane region" description="Helical" evidence="1">
    <location>
        <begin position="43"/>
        <end position="68"/>
    </location>
</feature>
<evidence type="ECO:0000313" key="3">
    <source>
        <dbReference type="EMBL" id="POY71157.1"/>
    </source>
</evidence>
<sequence>VSILALLAHVSFFATGHQAVISSIQWSTAFIGFPSLTYPFSPVLVLLNSLASFILTAAAIPLFVFWNLSPTLRDQGAPMAVGRNLLRAGAAYTAYFAALAFASAVCAAWLRRHLMVWKIFAPRFMLAGLALLATDLVVVVFAMGWAARGTLAKARTTLGTRFAE</sequence>
<dbReference type="OrthoDB" id="272139at2759"/>
<evidence type="ECO:0000313" key="4">
    <source>
        <dbReference type="Proteomes" id="UP000237144"/>
    </source>
</evidence>
<name>A0A2S5B301_9BASI</name>
<keyword evidence="1" id="KW-0812">Transmembrane</keyword>
<dbReference type="GO" id="GO:0051377">
    <property type="term" value="F:mannose-ethanolamine phosphotransferase activity"/>
    <property type="evidence" value="ECO:0007669"/>
    <property type="project" value="TreeGrafter"/>
</dbReference>
<comment type="caution">
    <text evidence="3">The sequence shown here is derived from an EMBL/GenBank/DDBJ whole genome shotgun (WGS) entry which is preliminary data.</text>
</comment>
<keyword evidence="1" id="KW-0472">Membrane</keyword>
<feature type="transmembrane region" description="Helical" evidence="1">
    <location>
        <begin position="122"/>
        <end position="146"/>
    </location>
</feature>
<proteinExistence type="predicted"/>
<protein>
    <recommendedName>
        <fullName evidence="2">GPI ethanolamine phosphate transferase 2 C-terminal domain-containing protein</fullName>
    </recommendedName>
</protein>
<dbReference type="GO" id="GO:0005789">
    <property type="term" value="C:endoplasmic reticulum membrane"/>
    <property type="evidence" value="ECO:0007669"/>
    <property type="project" value="TreeGrafter"/>
</dbReference>
<keyword evidence="1" id="KW-1133">Transmembrane helix</keyword>
<dbReference type="Pfam" id="PF19316">
    <property type="entry name" value="PIGO_PIGG"/>
    <property type="match status" value="1"/>
</dbReference>
<dbReference type="Proteomes" id="UP000237144">
    <property type="component" value="Unassembled WGS sequence"/>
</dbReference>
<organism evidence="3 4">
    <name type="scientific">Rhodotorula taiwanensis</name>
    <dbReference type="NCBI Taxonomy" id="741276"/>
    <lineage>
        <taxon>Eukaryota</taxon>
        <taxon>Fungi</taxon>
        <taxon>Dikarya</taxon>
        <taxon>Basidiomycota</taxon>
        <taxon>Pucciniomycotina</taxon>
        <taxon>Microbotryomycetes</taxon>
        <taxon>Sporidiobolales</taxon>
        <taxon>Sporidiobolaceae</taxon>
        <taxon>Rhodotorula</taxon>
    </lineage>
</organism>
<evidence type="ECO:0000256" key="1">
    <source>
        <dbReference type="SAM" id="Phobius"/>
    </source>
</evidence>
<dbReference type="PANTHER" id="PTHR23071:SF1">
    <property type="entry name" value="GPI ETHANOLAMINE PHOSPHATE TRANSFERASE 3"/>
    <property type="match status" value="1"/>
</dbReference>
<dbReference type="AlphaFoldDB" id="A0A2S5B301"/>
<evidence type="ECO:0000259" key="2">
    <source>
        <dbReference type="Pfam" id="PF19316"/>
    </source>
</evidence>
<dbReference type="GO" id="GO:0006506">
    <property type="term" value="P:GPI anchor biosynthetic process"/>
    <property type="evidence" value="ECO:0007669"/>
    <property type="project" value="InterPro"/>
</dbReference>
<dbReference type="STRING" id="741276.A0A2S5B301"/>
<reference evidence="3 4" key="1">
    <citation type="journal article" date="2018" name="Front. Microbiol.">
        <title>Prospects for Fungal Bioremediation of Acidic Radioactive Waste Sites: Characterization and Genome Sequence of Rhodotorula taiwanensis MD1149.</title>
        <authorList>
            <person name="Tkavc R."/>
            <person name="Matrosova V.Y."/>
            <person name="Grichenko O.E."/>
            <person name="Gostincar C."/>
            <person name="Volpe R.P."/>
            <person name="Klimenkova P."/>
            <person name="Gaidamakova E.K."/>
            <person name="Zhou C.E."/>
            <person name="Stewart B.J."/>
            <person name="Lyman M.G."/>
            <person name="Malfatti S.A."/>
            <person name="Rubinfeld B."/>
            <person name="Courtot M."/>
            <person name="Singh J."/>
            <person name="Dalgard C.L."/>
            <person name="Hamilton T."/>
            <person name="Frey K.G."/>
            <person name="Gunde-Cimerman N."/>
            <person name="Dugan L."/>
            <person name="Daly M.J."/>
        </authorList>
    </citation>
    <scope>NUCLEOTIDE SEQUENCE [LARGE SCALE GENOMIC DNA]</scope>
    <source>
        <strain evidence="3 4">MD1149</strain>
    </source>
</reference>
<accession>A0A2S5B301</accession>
<dbReference type="InterPro" id="IPR045687">
    <property type="entry name" value="PIGG/GPI7_C"/>
</dbReference>
<feature type="domain" description="GPI ethanolamine phosphate transferase 2 C-terminal" evidence="2">
    <location>
        <begin position="6"/>
        <end position="143"/>
    </location>
</feature>
<feature type="transmembrane region" description="Helical" evidence="1">
    <location>
        <begin position="89"/>
        <end position="110"/>
    </location>
</feature>
<feature type="non-terminal residue" evidence="3">
    <location>
        <position position="1"/>
    </location>
</feature>
<dbReference type="InterPro" id="IPR039524">
    <property type="entry name" value="PIGO/GPI13"/>
</dbReference>
<dbReference type="EMBL" id="PJQD01000085">
    <property type="protein sequence ID" value="POY71157.1"/>
    <property type="molecule type" value="Genomic_DNA"/>
</dbReference>
<keyword evidence="4" id="KW-1185">Reference proteome</keyword>
<dbReference type="PANTHER" id="PTHR23071">
    <property type="entry name" value="PHOSPHATIDYLINOSITOL GLYCAN"/>
    <property type="match status" value="1"/>
</dbReference>